<organism evidence="1 2">
    <name type="scientific">Priestia megaterium</name>
    <name type="common">Bacillus megaterium</name>
    <dbReference type="NCBI Taxonomy" id="1404"/>
    <lineage>
        <taxon>Bacteria</taxon>
        <taxon>Bacillati</taxon>
        <taxon>Bacillota</taxon>
        <taxon>Bacilli</taxon>
        <taxon>Bacillales</taxon>
        <taxon>Bacillaceae</taxon>
        <taxon>Priestia</taxon>
    </lineage>
</organism>
<dbReference type="Gene3D" id="3.40.50.880">
    <property type="match status" value="1"/>
</dbReference>
<dbReference type="EMBL" id="NTYW01000055">
    <property type="protein sequence ID" value="PES31042.1"/>
    <property type="molecule type" value="Genomic_DNA"/>
</dbReference>
<gene>
    <name evidence="1" type="ORF">CN497_23450</name>
</gene>
<evidence type="ECO:0000313" key="1">
    <source>
        <dbReference type="EMBL" id="PES31042.1"/>
    </source>
</evidence>
<accession>A0AAE5P3V1</accession>
<feature type="non-terminal residue" evidence="1">
    <location>
        <position position="1"/>
    </location>
</feature>
<dbReference type="Proteomes" id="UP000220341">
    <property type="component" value="Unassembled WGS sequence"/>
</dbReference>
<dbReference type="InterPro" id="IPR029062">
    <property type="entry name" value="Class_I_gatase-like"/>
</dbReference>
<reference evidence="1 2" key="1">
    <citation type="submission" date="2017-09" db="EMBL/GenBank/DDBJ databases">
        <title>Large-scale bioinformatics analysis of Bacillus genomes uncovers conserved roles of natural products in bacterial physiology.</title>
        <authorList>
            <consortium name="Agbiome Team Llc"/>
            <person name="Bleich R.M."/>
            <person name="Kirk G.J."/>
            <person name="Santa Maria K.C."/>
            <person name="Allen S.E."/>
            <person name="Farag S."/>
            <person name="Shank E.A."/>
            <person name="Bowers A."/>
        </authorList>
    </citation>
    <scope>NUCLEOTIDE SEQUENCE [LARGE SCALE GENOMIC DNA]</scope>
    <source>
        <strain evidence="1 2">AFS003013</strain>
    </source>
</reference>
<evidence type="ECO:0000313" key="2">
    <source>
        <dbReference type="Proteomes" id="UP000220341"/>
    </source>
</evidence>
<dbReference type="AlphaFoldDB" id="A0AAE5P3V1"/>
<name>A0AAE5P3V1_PRIMG</name>
<keyword evidence="1" id="KW-0315">Glutamine amidotransferase</keyword>
<sequence>TKMVCPNYKGEKLYEVGPVVSDNNMITASGVAPLEFARDVLKKLDVFASNTLDSWYRLNKTQKSEYFFQLMSSI</sequence>
<proteinExistence type="predicted"/>
<protein>
    <submittedName>
        <fullName evidence="1">Glutamine amidotransferase</fullName>
    </submittedName>
</protein>
<comment type="caution">
    <text evidence="1">The sequence shown here is derived from an EMBL/GenBank/DDBJ whole genome shotgun (WGS) entry which is preliminary data.</text>
</comment>